<protein>
    <submittedName>
        <fullName evidence="2">Uncharacterized protein</fullName>
    </submittedName>
</protein>
<dbReference type="HOGENOM" id="CLU_414460_0_0_1"/>
<dbReference type="EMBL" id="KL198103">
    <property type="protein sequence ID" value="KDQ07638.1"/>
    <property type="molecule type" value="Genomic_DNA"/>
</dbReference>
<sequence length="662" mass="73155">MQSFSPLSRNPGAITYILYAEGSLELSSTRPPLRGAGFGQGLVAPFIEDNARLRVDDIYARIALGVKEASMHYFARLRRHLPHYCLAHPRAPSHAKCYHRLHLFDIRARLREEGEALPDTMKYLEIRLADAIAESVEDVVGVAIRIINTTGVRYGVANSVLDVFNYSLNKIRTHTRMSKSVAPCLTYATPADDRNRQKFREEFSRGVSGYLEAHPTFVGTSNARGIKLDPSLGWPILYGNEVFFDEFSTEVEALAALVSASEEMCERLAASIGSAILHVLSICLKLSATPIAVFIMFYGCFLVILAIMQGAMDSASSIMTQVGGWVDGARNIRGYWPFTRLANSSMHAMWSATAEEQSSKVPIPSLDSLLQDISFGIQLGAPLQLLASECLEYEVLVSESSLPSQLVLQQQLRDLAETGGNTSVCFQGLGGMISVGTDISAGLTDWASANPELAPRHHGYLHSFVKSPTMPIFSEEERHMVAVAIMELITRKLVNAFNPCETLLVVFHRQALALYRTLIRDEKYLSANSPDVFQLLWKALGGRGKALESKYLDALVKSLHDTRRSVTGNADNILLQLRQYTAPLDVLQSVLASPELRAAMEDDAVDLRFIIPQLPPQVCAYVAKAAYARLSHLEAEGKSKKGYVDFLLRTRSKLNNNRGQIE</sequence>
<proteinExistence type="predicted"/>
<evidence type="ECO:0000313" key="2">
    <source>
        <dbReference type="EMBL" id="KDQ07638.1"/>
    </source>
</evidence>
<name>A0A067LW86_BOTB1</name>
<keyword evidence="1" id="KW-0812">Transmembrane</keyword>
<evidence type="ECO:0000313" key="3">
    <source>
        <dbReference type="Proteomes" id="UP000027195"/>
    </source>
</evidence>
<reference evidence="3" key="1">
    <citation type="journal article" date="2014" name="Proc. Natl. Acad. Sci. U.S.A.">
        <title>Extensive sampling of basidiomycete genomes demonstrates inadequacy of the white-rot/brown-rot paradigm for wood decay fungi.</title>
        <authorList>
            <person name="Riley R."/>
            <person name="Salamov A.A."/>
            <person name="Brown D.W."/>
            <person name="Nagy L.G."/>
            <person name="Floudas D."/>
            <person name="Held B.W."/>
            <person name="Levasseur A."/>
            <person name="Lombard V."/>
            <person name="Morin E."/>
            <person name="Otillar R."/>
            <person name="Lindquist E.A."/>
            <person name="Sun H."/>
            <person name="LaButti K.M."/>
            <person name="Schmutz J."/>
            <person name="Jabbour D."/>
            <person name="Luo H."/>
            <person name="Baker S.E."/>
            <person name="Pisabarro A.G."/>
            <person name="Walton J.D."/>
            <person name="Blanchette R.A."/>
            <person name="Henrissat B."/>
            <person name="Martin F."/>
            <person name="Cullen D."/>
            <person name="Hibbett D.S."/>
            <person name="Grigoriev I.V."/>
        </authorList>
    </citation>
    <scope>NUCLEOTIDE SEQUENCE [LARGE SCALE GENOMIC DNA]</scope>
    <source>
        <strain evidence="3">FD-172 SS1</strain>
    </source>
</reference>
<dbReference type="AlphaFoldDB" id="A0A067LW86"/>
<keyword evidence="1" id="KW-1133">Transmembrane helix</keyword>
<gene>
    <name evidence="2" type="ORF">BOTBODRAFT_180508</name>
</gene>
<keyword evidence="1" id="KW-0472">Membrane</keyword>
<feature type="transmembrane region" description="Helical" evidence="1">
    <location>
        <begin position="291"/>
        <end position="312"/>
    </location>
</feature>
<organism evidence="2 3">
    <name type="scientific">Botryobasidium botryosum (strain FD-172 SS1)</name>
    <dbReference type="NCBI Taxonomy" id="930990"/>
    <lineage>
        <taxon>Eukaryota</taxon>
        <taxon>Fungi</taxon>
        <taxon>Dikarya</taxon>
        <taxon>Basidiomycota</taxon>
        <taxon>Agaricomycotina</taxon>
        <taxon>Agaricomycetes</taxon>
        <taxon>Cantharellales</taxon>
        <taxon>Botryobasidiaceae</taxon>
        <taxon>Botryobasidium</taxon>
    </lineage>
</organism>
<dbReference type="Proteomes" id="UP000027195">
    <property type="component" value="Unassembled WGS sequence"/>
</dbReference>
<evidence type="ECO:0000256" key="1">
    <source>
        <dbReference type="SAM" id="Phobius"/>
    </source>
</evidence>
<accession>A0A067LW86</accession>
<dbReference type="InParanoid" id="A0A067LW86"/>
<keyword evidence="3" id="KW-1185">Reference proteome</keyword>